<evidence type="ECO:0000256" key="1">
    <source>
        <dbReference type="ARBA" id="ARBA00022679"/>
    </source>
</evidence>
<sequence length="233" mass="26307">MTVAGNSLQHVAIIMDGLTDRSVSQQFTEESVLYASVESALVAINTCNELGIKILTLVAVDDAAGSIPLFVQTLCERIKHFSQHSFTVKVIGESYPFTEKVMSSENKVSHHRDNEIPFMLVIANRYSCKQDILQAVRKIAEQLQVEEIASVNEACIDHYLSTDGLPAPDLLIRTGGKKQIGAFLLWQCAYSEFYFTETSWFHFRREHLLLALQDFTSRQRRFGKTSEQVEAEL</sequence>
<dbReference type="Gene3D" id="3.40.1180.10">
    <property type="entry name" value="Decaprenyl diphosphate synthase-like"/>
    <property type="match status" value="1"/>
</dbReference>
<evidence type="ECO:0000313" key="2">
    <source>
        <dbReference type="EMBL" id="PJE78242.1"/>
    </source>
</evidence>
<reference evidence="2" key="1">
    <citation type="journal article" date="2017" name="Appl. Environ. Microbiol.">
        <title>Molecular characterization of an Endozoicomonas-like organism causing infection in king scallop Pecten maximus L.</title>
        <authorList>
            <person name="Cano I."/>
            <person name="van Aerle R."/>
            <person name="Ross S."/>
            <person name="Verner-Jeffreys D.W."/>
            <person name="Paley R.K."/>
            <person name="Rimmer G."/>
            <person name="Ryder D."/>
            <person name="Hooper P."/>
            <person name="Stone D."/>
            <person name="Feist S.W."/>
        </authorList>
    </citation>
    <scope>NUCLEOTIDE SEQUENCE</scope>
</reference>
<dbReference type="EMBL" id="NSIT01000222">
    <property type="protein sequence ID" value="PJE78242.1"/>
    <property type="molecule type" value="Genomic_DNA"/>
</dbReference>
<comment type="caution">
    <text evidence="2">The sequence shown here is derived from an EMBL/GenBank/DDBJ whole genome shotgun (WGS) entry which is preliminary data.</text>
</comment>
<name>A0A2H9T4V8_9ZZZZ</name>
<dbReference type="Pfam" id="PF01255">
    <property type="entry name" value="Prenyltransf"/>
    <property type="match status" value="1"/>
</dbReference>
<dbReference type="InterPro" id="IPR036424">
    <property type="entry name" value="UPP_synth-like_sf"/>
</dbReference>
<dbReference type="GO" id="GO:0016094">
    <property type="term" value="P:polyprenol biosynthetic process"/>
    <property type="evidence" value="ECO:0007669"/>
    <property type="project" value="TreeGrafter"/>
</dbReference>
<dbReference type="PANTHER" id="PTHR10291:SF43">
    <property type="entry name" value="DEHYDRODOLICHYL DIPHOSPHATE SYNTHASE COMPLEX SUBUNIT DHDDS"/>
    <property type="match status" value="1"/>
</dbReference>
<keyword evidence="1 2" id="KW-0808">Transferase</keyword>
<gene>
    <name evidence="2" type="primary">uppS_2</name>
    <name evidence="2" type="ORF">CI610_02821</name>
</gene>
<dbReference type="GO" id="GO:0008834">
    <property type="term" value="F:ditrans,polycis-undecaprenyl-diphosphate synthase [(2E,6E)-farnesyl-diphosphate specific] activity"/>
    <property type="evidence" value="ECO:0007669"/>
    <property type="project" value="UniProtKB-EC"/>
</dbReference>
<dbReference type="AlphaFoldDB" id="A0A2H9T4V8"/>
<dbReference type="NCBIfam" id="TIGR00055">
    <property type="entry name" value="uppS"/>
    <property type="match status" value="1"/>
</dbReference>
<dbReference type="SUPFAM" id="SSF64005">
    <property type="entry name" value="Undecaprenyl diphosphate synthase"/>
    <property type="match status" value="1"/>
</dbReference>
<protein>
    <submittedName>
        <fullName evidence="2">Ditrans,polycis-undecaprenyl-diphosphate synthase ((2E,6E)-farnesyl-diphosphate specific)</fullName>
        <ecNumber evidence="2">2.5.1.31</ecNumber>
    </submittedName>
</protein>
<accession>A0A2H9T4V8</accession>
<proteinExistence type="predicted"/>
<dbReference type="InterPro" id="IPR001441">
    <property type="entry name" value="UPP_synth-like"/>
</dbReference>
<dbReference type="PANTHER" id="PTHR10291">
    <property type="entry name" value="DEHYDRODOLICHYL DIPHOSPHATE SYNTHASE FAMILY MEMBER"/>
    <property type="match status" value="1"/>
</dbReference>
<organism evidence="2">
    <name type="scientific">invertebrate metagenome</name>
    <dbReference type="NCBI Taxonomy" id="1711999"/>
    <lineage>
        <taxon>unclassified sequences</taxon>
        <taxon>metagenomes</taxon>
        <taxon>organismal metagenomes</taxon>
    </lineage>
</organism>
<dbReference type="EC" id="2.5.1.31" evidence="2"/>